<dbReference type="GO" id="GO:0005886">
    <property type="term" value="C:plasma membrane"/>
    <property type="evidence" value="ECO:0007669"/>
    <property type="project" value="TreeGrafter"/>
</dbReference>
<dbReference type="EMBL" id="JASPKY010000087">
    <property type="protein sequence ID" value="KAK9738365.1"/>
    <property type="molecule type" value="Genomic_DNA"/>
</dbReference>
<dbReference type="GO" id="GO:0005242">
    <property type="term" value="F:inward rectifier potassium channel activity"/>
    <property type="evidence" value="ECO:0007669"/>
    <property type="project" value="TreeGrafter"/>
</dbReference>
<dbReference type="AlphaFoldDB" id="A0AAW1LV22"/>
<dbReference type="CDD" id="cd00038">
    <property type="entry name" value="CAP_ED"/>
    <property type="match status" value="2"/>
</dbReference>
<dbReference type="SUPFAM" id="SSF51206">
    <property type="entry name" value="cAMP-binding domain-like"/>
    <property type="match status" value="2"/>
</dbReference>
<organism evidence="3 4">
    <name type="scientific">Popillia japonica</name>
    <name type="common">Japanese beetle</name>
    <dbReference type="NCBI Taxonomy" id="7064"/>
    <lineage>
        <taxon>Eukaryota</taxon>
        <taxon>Metazoa</taxon>
        <taxon>Ecdysozoa</taxon>
        <taxon>Arthropoda</taxon>
        <taxon>Hexapoda</taxon>
        <taxon>Insecta</taxon>
        <taxon>Pterygota</taxon>
        <taxon>Neoptera</taxon>
        <taxon>Endopterygota</taxon>
        <taxon>Coleoptera</taxon>
        <taxon>Polyphaga</taxon>
        <taxon>Scarabaeiformia</taxon>
        <taxon>Scarabaeidae</taxon>
        <taxon>Rutelinae</taxon>
        <taxon>Popillia</taxon>
    </lineage>
</organism>
<dbReference type="InterPro" id="IPR018490">
    <property type="entry name" value="cNMP-bd_dom_sf"/>
</dbReference>
<accession>A0AAW1LV22</accession>
<sequence>MQLAELFGSHNVARSKGIIRLVTRPIQLYRPFLAISYLESSLHWSKGSILMKIKYTGLMFVMLGIYANVLLLYTCDFYMINSTEMVNCTTTDNWLSRSNLSTISQSSFMNFAQTIYFTVSIFANTLCGTYKDFTTNETKIFIVTVTSLHIIRIVVLAKFISSTVGGNINLSIYQARMKQFLKFAKEVKMSHNLIKETIAHNEYVWKETQGTSVVDVCTKLNLYLRVKFVCFLYEETLRSTSLFVALSQYSLQRLALNLAEVHFKKDAEIIRCNDVQSNLYIVYKGRVEVKIANVVISTLTLEVGGIFGCFSRGGLLRQTLTVTAKVHTIVLAIDSREFHKVMMPWENEQARKVIRDIRLLKLEYIEPFVSSREHLVEHQQTNHGIAVCYNWLLTKVNQNINQESFWFWLWEYMLNVHISVLSSIGVLVCLCISSESGDNTFLTSMFFNTLDILYLTKVFFGFTLQYVDVNTGIVQRQPKKIVLRYLKSWFWFDMLTCLPFEELFYFTDELKKYANFGFTNRVFRYFYIVNYYTICSYKLNISKHLRWTCLIYRSLFYTQVMVTVWILCACFHTRCAYVNLDGLKSYTTSTLDSVLVAYTYVINTFTSTGLNNVRPMNLREVLVSTFLVTYIQYTIAALASGFVTLIIIEDTILSNYKYNIERLNIYLKSHYLSPAILQNAWAYLLQLWQIQRGEWMPMLIRNAPSYLRQDIMKSLYMSHLETHFLFGKTHKDFLRQLVVHLERCIYFPGNYIVAQGDIDTTIYFIHKGEVGAYNYDQANREIYLHTLGTHMSFGEAQGMNQIPFEMSYKALSTVEVLALRKAKWQYLLTWFPASEEELIRRSEEYGLITGRDLHTDEQLEF</sequence>
<dbReference type="PANTHER" id="PTHR10217">
    <property type="entry name" value="VOLTAGE AND LIGAND GATED POTASSIUM CHANNEL"/>
    <property type="match status" value="1"/>
</dbReference>
<reference evidence="3 4" key="1">
    <citation type="journal article" date="2024" name="BMC Genomics">
        <title>De novo assembly and annotation of Popillia japonica's genome with initial clues to its potential as an invasive pest.</title>
        <authorList>
            <person name="Cucini C."/>
            <person name="Boschi S."/>
            <person name="Funari R."/>
            <person name="Cardaioli E."/>
            <person name="Iannotti N."/>
            <person name="Marturano G."/>
            <person name="Paoli F."/>
            <person name="Bruttini M."/>
            <person name="Carapelli A."/>
            <person name="Frati F."/>
            <person name="Nardi F."/>
        </authorList>
    </citation>
    <scope>NUCLEOTIDE SEQUENCE [LARGE SCALE GENOMIC DNA]</scope>
    <source>
        <strain evidence="3">DMR45628</strain>
    </source>
</reference>
<name>A0AAW1LV22_POPJA</name>
<keyword evidence="4" id="KW-1185">Reference proteome</keyword>
<dbReference type="Pfam" id="PF00027">
    <property type="entry name" value="cNMP_binding"/>
    <property type="match status" value="1"/>
</dbReference>
<gene>
    <name evidence="3" type="ORF">QE152_g9880</name>
</gene>
<dbReference type="Proteomes" id="UP001458880">
    <property type="component" value="Unassembled WGS sequence"/>
</dbReference>
<feature type="domain" description="Cyclic nucleotide-binding" evidence="2">
    <location>
        <begin position="725"/>
        <end position="828"/>
    </location>
</feature>
<evidence type="ECO:0000259" key="2">
    <source>
        <dbReference type="PROSITE" id="PS50042"/>
    </source>
</evidence>
<keyword evidence="1" id="KW-1133">Transmembrane helix</keyword>
<dbReference type="SUPFAM" id="SSF81324">
    <property type="entry name" value="Voltage-gated potassium channels"/>
    <property type="match status" value="1"/>
</dbReference>
<comment type="caution">
    <text evidence="3">The sequence shown here is derived from an EMBL/GenBank/DDBJ whole genome shotgun (WGS) entry which is preliminary data.</text>
</comment>
<feature type="transmembrane region" description="Helical" evidence="1">
    <location>
        <begin position="405"/>
        <end position="433"/>
    </location>
</feature>
<dbReference type="InterPro" id="IPR050818">
    <property type="entry name" value="KCNH_animal-type"/>
</dbReference>
<evidence type="ECO:0000256" key="1">
    <source>
        <dbReference type="SAM" id="Phobius"/>
    </source>
</evidence>
<dbReference type="InterPro" id="IPR014710">
    <property type="entry name" value="RmlC-like_jellyroll"/>
</dbReference>
<dbReference type="SMART" id="SM00100">
    <property type="entry name" value="cNMP"/>
    <property type="match status" value="2"/>
</dbReference>
<dbReference type="PANTHER" id="PTHR10217:SF435">
    <property type="entry name" value="POTASSIUM VOLTAGE-GATED CHANNEL PROTEIN EAG"/>
    <property type="match status" value="1"/>
</dbReference>
<feature type="domain" description="Cyclic nucleotide-binding" evidence="2">
    <location>
        <begin position="242"/>
        <end position="344"/>
    </location>
</feature>
<feature type="transmembrane region" description="Helical" evidence="1">
    <location>
        <begin position="55"/>
        <end position="73"/>
    </location>
</feature>
<keyword evidence="1" id="KW-0812">Transmembrane</keyword>
<dbReference type="PROSITE" id="PS50042">
    <property type="entry name" value="CNMP_BINDING_3"/>
    <property type="match status" value="2"/>
</dbReference>
<proteinExistence type="predicted"/>
<dbReference type="InterPro" id="IPR000595">
    <property type="entry name" value="cNMP-bd_dom"/>
</dbReference>
<protein>
    <submittedName>
        <fullName evidence="3">Cyclic nucleotide-binding domain</fullName>
    </submittedName>
</protein>
<evidence type="ECO:0000313" key="3">
    <source>
        <dbReference type="EMBL" id="KAK9738365.1"/>
    </source>
</evidence>
<dbReference type="GO" id="GO:0042391">
    <property type="term" value="P:regulation of membrane potential"/>
    <property type="evidence" value="ECO:0007669"/>
    <property type="project" value="TreeGrafter"/>
</dbReference>
<dbReference type="Gene3D" id="2.60.120.10">
    <property type="entry name" value="Jelly Rolls"/>
    <property type="match status" value="2"/>
</dbReference>
<feature type="transmembrane region" description="Helical" evidence="1">
    <location>
        <begin position="445"/>
        <end position="467"/>
    </location>
</feature>
<evidence type="ECO:0000313" key="4">
    <source>
        <dbReference type="Proteomes" id="UP001458880"/>
    </source>
</evidence>
<feature type="transmembrane region" description="Helical" evidence="1">
    <location>
        <begin position="550"/>
        <end position="571"/>
    </location>
</feature>
<keyword evidence="1" id="KW-0472">Membrane</keyword>
<feature type="transmembrane region" description="Helical" evidence="1">
    <location>
        <begin position="621"/>
        <end position="648"/>
    </location>
</feature>